<proteinExistence type="predicted"/>
<dbReference type="AlphaFoldDB" id="A0A9D9ND40"/>
<dbReference type="InterPro" id="IPR050312">
    <property type="entry name" value="IolE/XylAMocC-like"/>
</dbReference>
<organism evidence="2 3">
    <name type="scientific">Candidatus Ornithospirochaeta stercoravium</name>
    <dbReference type="NCBI Taxonomy" id="2840897"/>
    <lineage>
        <taxon>Bacteria</taxon>
        <taxon>Pseudomonadati</taxon>
        <taxon>Spirochaetota</taxon>
        <taxon>Spirochaetia</taxon>
        <taxon>Spirochaetales</taxon>
        <taxon>Spirochaetaceae</taxon>
        <taxon>Spirochaetaceae incertae sedis</taxon>
        <taxon>Candidatus Ornithospirochaeta</taxon>
    </lineage>
</organism>
<feature type="domain" description="Xylose isomerase-like TIM barrel" evidence="1">
    <location>
        <begin position="21"/>
        <end position="239"/>
    </location>
</feature>
<dbReference type="Proteomes" id="UP000810292">
    <property type="component" value="Unassembled WGS sequence"/>
</dbReference>
<name>A0A9D9ND40_9SPIO</name>
<dbReference type="PANTHER" id="PTHR12110">
    <property type="entry name" value="HYDROXYPYRUVATE ISOMERASE"/>
    <property type="match status" value="1"/>
</dbReference>
<gene>
    <name evidence="2" type="ORF">IAA72_04400</name>
</gene>
<dbReference type="EMBL" id="JADIMF010000070">
    <property type="protein sequence ID" value="MBO8469009.1"/>
    <property type="molecule type" value="Genomic_DNA"/>
</dbReference>
<dbReference type="Gene3D" id="3.20.20.150">
    <property type="entry name" value="Divalent-metal-dependent TIM barrel enzymes"/>
    <property type="match status" value="1"/>
</dbReference>
<reference evidence="2" key="2">
    <citation type="journal article" date="2021" name="PeerJ">
        <title>Extensive microbial diversity within the chicken gut microbiome revealed by metagenomics and culture.</title>
        <authorList>
            <person name="Gilroy R."/>
            <person name="Ravi A."/>
            <person name="Getino M."/>
            <person name="Pursley I."/>
            <person name="Horton D.L."/>
            <person name="Alikhan N.F."/>
            <person name="Baker D."/>
            <person name="Gharbi K."/>
            <person name="Hall N."/>
            <person name="Watson M."/>
            <person name="Adriaenssens E.M."/>
            <person name="Foster-Nyarko E."/>
            <person name="Jarju S."/>
            <person name="Secka A."/>
            <person name="Antonio M."/>
            <person name="Oren A."/>
            <person name="Chaudhuri R.R."/>
            <person name="La Ragione R."/>
            <person name="Hildebrand F."/>
            <person name="Pallen M.J."/>
        </authorList>
    </citation>
    <scope>NUCLEOTIDE SEQUENCE</scope>
    <source>
        <strain evidence="2">14700</strain>
    </source>
</reference>
<evidence type="ECO:0000313" key="2">
    <source>
        <dbReference type="EMBL" id="MBO8469009.1"/>
    </source>
</evidence>
<dbReference type="PANTHER" id="PTHR12110:SF53">
    <property type="entry name" value="BLR5974 PROTEIN"/>
    <property type="match status" value="1"/>
</dbReference>
<dbReference type="InterPro" id="IPR036237">
    <property type="entry name" value="Xyl_isomerase-like_sf"/>
</dbReference>
<reference evidence="2" key="1">
    <citation type="submission" date="2020-10" db="EMBL/GenBank/DDBJ databases">
        <authorList>
            <person name="Gilroy R."/>
        </authorList>
    </citation>
    <scope>NUCLEOTIDE SEQUENCE</scope>
    <source>
        <strain evidence="2">14700</strain>
    </source>
</reference>
<evidence type="ECO:0000259" key="1">
    <source>
        <dbReference type="Pfam" id="PF01261"/>
    </source>
</evidence>
<protein>
    <submittedName>
        <fullName evidence="2">Sugar phosphate isomerase/epimerase</fullName>
    </submittedName>
</protein>
<evidence type="ECO:0000313" key="3">
    <source>
        <dbReference type="Proteomes" id="UP000810292"/>
    </source>
</evidence>
<sequence>MYKLSGFADEIDQSLDNQMRTIKDLGMEWIECRGVDGAPLISYSLEDAEKIRKRLDANGIKLSSVGSSIGKIGINDDFEPHFELFKHTCEIAKLFGTRNIRMFSFFIPEGEDAGKYEDEVMRRLDKLAEYAAKNSLVLLHENEKEIYGDIAPRCLKIMERFYSDNFKGVFDFANFVQCHQDTLEAWDMLKKYIVYIHVKDAKWSDGSVVPAGYGDGHLEEILTDLKNEGYDGFLSLEPHLADFQGFQALENGSSIKAGKKLTGVEAFTLAHDSLLALLDKIEWK</sequence>
<dbReference type="Pfam" id="PF01261">
    <property type="entry name" value="AP_endonuc_2"/>
    <property type="match status" value="1"/>
</dbReference>
<comment type="caution">
    <text evidence="2">The sequence shown here is derived from an EMBL/GenBank/DDBJ whole genome shotgun (WGS) entry which is preliminary data.</text>
</comment>
<keyword evidence="2" id="KW-0413">Isomerase</keyword>
<dbReference type="GO" id="GO:0016853">
    <property type="term" value="F:isomerase activity"/>
    <property type="evidence" value="ECO:0007669"/>
    <property type="project" value="UniProtKB-KW"/>
</dbReference>
<accession>A0A9D9ND40</accession>
<dbReference type="InterPro" id="IPR013022">
    <property type="entry name" value="Xyl_isomerase-like_TIM-brl"/>
</dbReference>
<dbReference type="SUPFAM" id="SSF51658">
    <property type="entry name" value="Xylose isomerase-like"/>
    <property type="match status" value="1"/>
</dbReference>